<dbReference type="EMBL" id="NMUE01000002">
    <property type="protein sequence ID" value="RFA98282.1"/>
    <property type="molecule type" value="Genomic_DNA"/>
</dbReference>
<dbReference type="RefSeq" id="WP_116420346.1">
    <property type="nucleotide sequence ID" value="NZ_NMUE01000002.1"/>
</dbReference>
<reference evidence="3 4" key="1">
    <citation type="submission" date="2017-07" db="EMBL/GenBank/DDBJ databases">
        <title>Draft genome sequence of aerobic hyperthermophilic archaea, Pyrobaculum aerophilum YKB31 and YKB32.</title>
        <authorList>
            <person name="Mochizuki T."/>
            <person name="Berliner A.J."/>
            <person name="Yoshida-Takashima Y."/>
            <person name="Takaki Y."/>
            <person name="Nunoura T."/>
            <person name="Takai K."/>
        </authorList>
    </citation>
    <scope>NUCLEOTIDE SEQUENCE [LARGE SCALE GENOMIC DNA]</scope>
    <source>
        <strain evidence="2 4">YKB31</strain>
        <strain evidence="1 3">YKB32</strain>
    </source>
</reference>
<name>A0A371QXZ7_9CREN</name>
<evidence type="ECO:0000313" key="4">
    <source>
        <dbReference type="Proteomes" id="UP000257123"/>
    </source>
</evidence>
<protein>
    <submittedName>
        <fullName evidence="1">Uncharacterized protein</fullName>
    </submittedName>
</protein>
<dbReference type="Proteomes" id="UP000257123">
    <property type="component" value="Unassembled WGS sequence"/>
</dbReference>
<comment type="caution">
    <text evidence="1">The sequence shown here is derived from an EMBL/GenBank/DDBJ whole genome shotgun (WGS) entry which is preliminary data.</text>
</comment>
<dbReference type="EMBL" id="NMUF01000055">
    <property type="protein sequence ID" value="RFA95560.1"/>
    <property type="molecule type" value="Genomic_DNA"/>
</dbReference>
<accession>A0A371QXZ7</accession>
<dbReference type="Proteomes" id="UP000256877">
    <property type="component" value="Unassembled WGS sequence"/>
</dbReference>
<organism evidence="1 3">
    <name type="scientific">Pyrobaculum aerophilum</name>
    <dbReference type="NCBI Taxonomy" id="13773"/>
    <lineage>
        <taxon>Archaea</taxon>
        <taxon>Thermoproteota</taxon>
        <taxon>Thermoprotei</taxon>
        <taxon>Thermoproteales</taxon>
        <taxon>Thermoproteaceae</taxon>
        <taxon>Pyrobaculum</taxon>
    </lineage>
</organism>
<sequence length="150" mass="16555">MEYFAALKSLLKGDISFSVDKGELKYRGRRVVAVPADLIPLLLGELEKLFGEASSVVLESIGHAIAAAMREVLGWKTGEDALNNLPDVAKLAGYGIVKRKDNTLYFQNLPIVLNQKIISNVHGFLKGLCLEPIEIKYELNNLEVKVKTIC</sequence>
<evidence type="ECO:0000313" key="2">
    <source>
        <dbReference type="EMBL" id="RFA98282.1"/>
    </source>
</evidence>
<gene>
    <name evidence="2" type="ORF">CGL51_00955</name>
    <name evidence="1" type="ORF">CGL52_12695</name>
</gene>
<evidence type="ECO:0000313" key="1">
    <source>
        <dbReference type="EMBL" id="RFA95560.1"/>
    </source>
</evidence>
<dbReference type="OrthoDB" id="384577at2157"/>
<evidence type="ECO:0000313" key="3">
    <source>
        <dbReference type="Proteomes" id="UP000256877"/>
    </source>
</evidence>
<dbReference type="AlphaFoldDB" id="A0A371QXZ7"/>
<proteinExistence type="predicted"/>